<feature type="compositionally biased region" description="Basic and acidic residues" evidence="1">
    <location>
        <begin position="18"/>
        <end position="27"/>
    </location>
</feature>
<proteinExistence type="predicted"/>
<reference evidence="3" key="1">
    <citation type="submission" date="2008-10" db="EMBL/GenBank/DDBJ databases">
        <authorList>
            <person name="Molnar K."/>
        </authorList>
    </citation>
    <scope>NUCLEOTIDE SEQUENCE [LARGE SCALE GENOMIC DNA]</scope>
    <source>
        <strain evidence="3">NRRL 15998</strain>
    </source>
</reference>
<organism evidence="2 3">
    <name type="scientific">Streptomyces filamentosus NRRL 15998</name>
    <dbReference type="NCBI Taxonomy" id="457431"/>
    <lineage>
        <taxon>Bacteria</taxon>
        <taxon>Bacillati</taxon>
        <taxon>Actinomycetota</taxon>
        <taxon>Actinomycetes</taxon>
        <taxon>Kitasatosporales</taxon>
        <taxon>Streptomycetaceae</taxon>
        <taxon>Streptomyces</taxon>
    </lineage>
</organism>
<accession>D6AC79</accession>
<reference evidence="3" key="2">
    <citation type="submission" date="2008-12" db="EMBL/GenBank/DDBJ databases">
        <title>Annotation of Streptomyces roseosporus strain NRRL 15998.</title>
        <authorList>
            <consortium name="The Broad Institute Genome Sequencing Platform"/>
            <consortium name="Broad Institute Microbial Sequencing Center"/>
            <person name="Fischbach M."/>
            <person name="Ward D."/>
            <person name="Young S."/>
            <person name="Kodira C.D."/>
            <person name="Zeng Q."/>
            <person name="Koehrsen M."/>
            <person name="Godfrey P."/>
            <person name="Alvarado L."/>
            <person name="Berlin A.M."/>
            <person name="Borenstein D."/>
            <person name="Chen Z."/>
            <person name="Engels R."/>
            <person name="Freedman E."/>
            <person name="Gellesch M."/>
            <person name="Goldberg J."/>
            <person name="Griggs A."/>
            <person name="Gujja S."/>
            <person name="Heiman D.I."/>
            <person name="Hepburn T.A."/>
            <person name="Howarth C."/>
            <person name="Jen D."/>
            <person name="Larson L."/>
            <person name="Lewis B."/>
            <person name="Mehta T."/>
            <person name="Park D."/>
            <person name="Pearson M."/>
            <person name="Roberts A."/>
            <person name="Saif S."/>
            <person name="Shea T.D."/>
            <person name="Shenoy N."/>
            <person name="Sisk P."/>
            <person name="Stolte C."/>
            <person name="Sykes S.N."/>
            <person name="Walk T."/>
            <person name="White J."/>
            <person name="Yandava C."/>
            <person name="Straight P."/>
            <person name="Clardy J."/>
            <person name="Hung D."/>
            <person name="Kolter R."/>
            <person name="Mekalanos J."/>
            <person name="Walker S."/>
            <person name="Walsh C.T."/>
            <person name="Wieland B.L.C."/>
            <person name="Ilzarbe M."/>
            <person name="Galagan J."/>
            <person name="Nusbaum C."/>
            <person name="Birren B."/>
        </authorList>
    </citation>
    <scope>NUCLEOTIDE SEQUENCE [LARGE SCALE GENOMIC DNA]</scope>
    <source>
        <strain evidence="3">NRRL 15998</strain>
    </source>
</reference>
<gene>
    <name evidence="2" type="ORF">SSGG_01868</name>
</gene>
<feature type="region of interest" description="Disordered" evidence="1">
    <location>
        <begin position="1"/>
        <end position="50"/>
    </location>
</feature>
<evidence type="ECO:0000313" key="3">
    <source>
        <dbReference type="Proteomes" id="UP000003986"/>
    </source>
</evidence>
<protein>
    <submittedName>
        <fullName evidence="2">Predicted protein</fullName>
    </submittedName>
</protein>
<evidence type="ECO:0000256" key="1">
    <source>
        <dbReference type="SAM" id="MobiDB-lite"/>
    </source>
</evidence>
<name>D6AC79_STRFL</name>
<dbReference type="AlphaFoldDB" id="D6AC79"/>
<evidence type="ECO:0000313" key="2">
    <source>
        <dbReference type="EMBL" id="EFE74502.2"/>
    </source>
</evidence>
<dbReference type="EMBL" id="DS999644">
    <property type="protein sequence ID" value="EFE74502.2"/>
    <property type="molecule type" value="Genomic_DNA"/>
</dbReference>
<feature type="compositionally biased region" description="Basic residues" evidence="1">
    <location>
        <begin position="7"/>
        <end position="17"/>
    </location>
</feature>
<feature type="compositionally biased region" description="Basic and acidic residues" evidence="1">
    <location>
        <begin position="36"/>
        <end position="50"/>
    </location>
</feature>
<dbReference type="Proteomes" id="UP000003986">
    <property type="component" value="Unassembled WGS sequence"/>
</dbReference>
<sequence>MESVHTAVRRGTRGATRHHMDDADERKTRKTRKTRKEGAGNERDVGDPGG</sequence>